<dbReference type="Gene3D" id="3.30.420.10">
    <property type="entry name" value="Ribonuclease H-like superfamily/Ribonuclease H"/>
    <property type="match status" value="1"/>
</dbReference>
<dbReference type="SMART" id="SM00341">
    <property type="entry name" value="HRDC"/>
    <property type="match status" value="1"/>
</dbReference>
<dbReference type="Proteomes" id="UP001178507">
    <property type="component" value="Unassembled WGS sequence"/>
</dbReference>
<dbReference type="Gene3D" id="3.40.50.10540">
    <property type="entry name" value="Crotonobetainyl-coa:carnitine coa-transferase, domain 1"/>
    <property type="match status" value="1"/>
</dbReference>
<dbReference type="InterPro" id="IPR036397">
    <property type="entry name" value="RNaseH_sf"/>
</dbReference>
<dbReference type="SUPFAM" id="SSF53098">
    <property type="entry name" value="Ribonuclease H-like"/>
    <property type="match status" value="1"/>
</dbReference>
<feature type="region of interest" description="Disordered" evidence="3">
    <location>
        <begin position="1019"/>
        <end position="1074"/>
    </location>
</feature>
<dbReference type="InterPro" id="IPR010997">
    <property type="entry name" value="HRDC-like_sf"/>
</dbReference>
<dbReference type="GO" id="GO:0008410">
    <property type="term" value="F:CoA-transferase activity"/>
    <property type="evidence" value="ECO:0007669"/>
    <property type="project" value="TreeGrafter"/>
</dbReference>
<comment type="similarity">
    <text evidence="1">Belongs to the CoA-transferase III family.</text>
</comment>
<evidence type="ECO:0000313" key="5">
    <source>
        <dbReference type="EMBL" id="CAJ1388186.1"/>
    </source>
</evidence>
<dbReference type="GO" id="GO:0000166">
    <property type="term" value="F:nucleotide binding"/>
    <property type="evidence" value="ECO:0007669"/>
    <property type="project" value="InterPro"/>
</dbReference>
<dbReference type="GO" id="GO:0003676">
    <property type="term" value="F:nucleic acid binding"/>
    <property type="evidence" value="ECO:0007669"/>
    <property type="project" value="InterPro"/>
</dbReference>
<dbReference type="GO" id="GO:0006139">
    <property type="term" value="P:nucleobase-containing compound metabolic process"/>
    <property type="evidence" value="ECO:0007669"/>
    <property type="project" value="InterPro"/>
</dbReference>
<name>A0AA36N3G5_9DINO</name>
<sequence>MSLAVRLFSQARVRRFSTSGPLAGVRVLDMTRVLAGPCCTQILGDLGAEVTKVERPGVGDDTRGFAPPFLPAAKEQPMAAYFAAQNRNKTSLTLNYTKPQGQEILRRLLKSSDVLVENFKTGTLGKYGLGYADLKQDFPGLVYCSITGWGQTGPYSARPGYDALVQAMGGFMSVTGDPEGEPMKVGVPVHDLYAGLHGVIGILAALRHAAATGEGQHVDIGMLDVSTAMLANQASNFLATGKVPERLGNQHPNIVPYQVMPAADGYFILSVGNDPTFERFIAVAEKAAPGAATKLLDDDRFNSQTARVANRKLVTDTCNAITRQRPVSWWLEELEKSSVGCSPIQNLEEVFQDPHLRSREMVIEMDVAGHGVPAKLVASPLKFSKTPASYRQAPPALGEHTEEVLQRAGFSEDEVADLKNFNLMVDSLDDVLERVDANLRDAASGVRDREAREDPEEEAPAPGPAPGSRLPKPQVRWRHLVDNHRTRFVPRLLVKHNEQSPLSTKLLEAQQKVGIRPNAEPTLPGVGGSQDLASALAHPYEQELSAISWPDSFFEPRPAQRYPRVEDTPLVIVRSESQLREMIEEIKATCTGKEIAVDVEHHDQRSYRGFVCLIQVSTRNKDFLVDPFDIFEQMHLLNEIFSDPRILKVLHGADRDVMWLQRDFSVYLVNMFDTGLATRQLRLQGGYSLANLVSQFCGVKLDKKYQTADWRERPLPTDMIYYARADTHYLLFCFDCLKNALLAQSGMASTSGVNLGIPTLERGDVQATDEGVQALQTVMQQSAALCAQAYREAPLDAGELAQGLCKRFGSKQPLETKQLNTLKALAEWRDQLARNMDESSNHVAPDSCLWRICLAMPTSPVKLRSTCNPLPAILQQHAQEVVDIVVKCSQGQTPLELTAREPARPEPRVEEPAVEEEAQELVMKQDWPTRSPEASPRPLVHITATFAGTREVQCKRKWSVLCGFDSASEEPRDSEQSRPQKRARVIRRKLSFGVSAPAVVTAAVPDSASAVLQATVRDLSSASQAEAPSQEGPSDPQAEPGEPGELGELGEGQGEPEMPVPLRKRKRKRRATASLEQLVAAPAAKAATPVAMTSAWPDCGQFHLQKAAKAAASPVKPAAKATTPVAKTSVEPVSQAAKAAASPVKPAAKATTPVAKTSVEPVSQAAKAAASPVKPAAKATTPVAKTSVEPVSQAAKAAASPVKPTAKATTPVAKTSVEPVSQAAKAAASPVKPAAKATTPAEPKKKRRKVLKRVQAPVVDPYL</sequence>
<feature type="compositionally biased region" description="Low complexity" evidence="3">
    <location>
        <begin position="1020"/>
        <end position="1031"/>
    </location>
</feature>
<dbReference type="InterPro" id="IPR023606">
    <property type="entry name" value="CoA-Trfase_III_dom_1_sf"/>
</dbReference>
<feature type="region of interest" description="Disordered" evidence="3">
    <location>
        <begin position="1168"/>
        <end position="1187"/>
    </location>
</feature>
<dbReference type="InterPro" id="IPR002562">
    <property type="entry name" value="3'-5'_exonuclease_dom"/>
</dbReference>
<gene>
    <name evidence="5" type="ORF">EVOR1521_LOCUS14114</name>
</gene>
<dbReference type="InterPro" id="IPR012337">
    <property type="entry name" value="RNaseH-like_sf"/>
</dbReference>
<feature type="region of interest" description="Disordered" evidence="3">
    <location>
        <begin position="443"/>
        <end position="474"/>
    </location>
</feature>
<evidence type="ECO:0000259" key="4">
    <source>
        <dbReference type="PROSITE" id="PS50967"/>
    </source>
</evidence>
<dbReference type="InterPro" id="IPR003673">
    <property type="entry name" value="CoA-Trfase_fam_III"/>
</dbReference>
<dbReference type="Pfam" id="PF02515">
    <property type="entry name" value="CoA_transf_3"/>
    <property type="match status" value="1"/>
</dbReference>
<dbReference type="InterPro" id="IPR050483">
    <property type="entry name" value="CoA-transferase_III_domain"/>
</dbReference>
<reference evidence="5" key="1">
    <citation type="submission" date="2023-08" db="EMBL/GenBank/DDBJ databases">
        <authorList>
            <person name="Chen Y."/>
            <person name="Shah S."/>
            <person name="Dougan E. K."/>
            <person name="Thang M."/>
            <person name="Chan C."/>
        </authorList>
    </citation>
    <scope>NUCLEOTIDE SEQUENCE</scope>
</reference>
<dbReference type="Pfam" id="PF01612">
    <property type="entry name" value="DNA_pol_A_exo1"/>
    <property type="match status" value="1"/>
</dbReference>
<dbReference type="SUPFAM" id="SSF89796">
    <property type="entry name" value="CoA-transferase family III (CaiB/BaiF)"/>
    <property type="match status" value="1"/>
</dbReference>
<proteinExistence type="inferred from homology"/>
<dbReference type="SMART" id="SM00474">
    <property type="entry name" value="35EXOc"/>
    <property type="match status" value="1"/>
</dbReference>
<keyword evidence="6" id="KW-1185">Reference proteome</keyword>
<dbReference type="InterPro" id="IPR044855">
    <property type="entry name" value="CoA-Trfase_III_dom3_sf"/>
</dbReference>
<dbReference type="SUPFAM" id="SSF47819">
    <property type="entry name" value="HRDC-like"/>
    <property type="match status" value="1"/>
</dbReference>
<dbReference type="Pfam" id="PF00570">
    <property type="entry name" value="HRDC"/>
    <property type="match status" value="1"/>
</dbReference>
<protein>
    <recommendedName>
        <fullName evidence="4">HRDC domain-containing protein</fullName>
    </recommendedName>
</protein>
<accession>A0AA36N3G5</accession>
<dbReference type="Gene3D" id="1.10.150.80">
    <property type="entry name" value="HRDC domain"/>
    <property type="match status" value="1"/>
</dbReference>
<dbReference type="InterPro" id="IPR044876">
    <property type="entry name" value="HRDC_dom_sf"/>
</dbReference>
<dbReference type="PANTHER" id="PTHR48207:SF3">
    <property type="entry name" value="SUCCINATE--HYDROXYMETHYLGLUTARATE COA-TRANSFERASE"/>
    <property type="match status" value="1"/>
</dbReference>
<dbReference type="AlphaFoldDB" id="A0AA36N3G5"/>
<dbReference type="InterPro" id="IPR049559">
    <property type="entry name" value="Rrp6p-like_exo"/>
</dbReference>
<dbReference type="InterPro" id="IPR002121">
    <property type="entry name" value="HRDC_dom"/>
</dbReference>
<dbReference type="CDD" id="cd06147">
    <property type="entry name" value="Rrp6p_like_exo"/>
    <property type="match status" value="1"/>
</dbReference>
<evidence type="ECO:0000256" key="3">
    <source>
        <dbReference type="SAM" id="MobiDB-lite"/>
    </source>
</evidence>
<dbReference type="Gene3D" id="3.30.1540.10">
    <property type="entry name" value="formyl-coa transferase, domain 3"/>
    <property type="match status" value="1"/>
</dbReference>
<keyword evidence="2" id="KW-0808">Transferase</keyword>
<dbReference type="EMBL" id="CAUJNA010001649">
    <property type="protein sequence ID" value="CAJ1388186.1"/>
    <property type="molecule type" value="Genomic_DNA"/>
</dbReference>
<comment type="caution">
    <text evidence="5">The sequence shown here is derived from an EMBL/GenBank/DDBJ whole genome shotgun (WGS) entry which is preliminary data.</text>
</comment>
<evidence type="ECO:0000256" key="2">
    <source>
        <dbReference type="ARBA" id="ARBA00022679"/>
    </source>
</evidence>
<evidence type="ECO:0000256" key="1">
    <source>
        <dbReference type="ARBA" id="ARBA00008383"/>
    </source>
</evidence>
<dbReference type="GO" id="GO:0008408">
    <property type="term" value="F:3'-5' exonuclease activity"/>
    <property type="evidence" value="ECO:0007669"/>
    <property type="project" value="InterPro"/>
</dbReference>
<feature type="compositionally biased region" description="Low complexity" evidence="3">
    <location>
        <begin position="1196"/>
        <end position="1241"/>
    </location>
</feature>
<feature type="domain" description="HRDC" evidence="4">
    <location>
        <begin position="815"/>
        <end position="895"/>
    </location>
</feature>
<feature type="compositionally biased region" description="Basic residues" evidence="3">
    <location>
        <begin position="1062"/>
        <end position="1071"/>
    </location>
</feature>
<feature type="region of interest" description="Disordered" evidence="3">
    <location>
        <begin position="1196"/>
        <end position="1263"/>
    </location>
</feature>
<dbReference type="PROSITE" id="PS50967">
    <property type="entry name" value="HRDC"/>
    <property type="match status" value="1"/>
</dbReference>
<organism evidence="5 6">
    <name type="scientific">Effrenium voratum</name>
    <dbReference type="NCBI Taxonomy" id="2562239"/>
    <lineage>
        <taxon>Eukaryota</taxon>
        <taxon>Sar</taxon>
        <taxon>Alveolata</taxon>
        <taxon>Dinophyceae</taxon>
        <taxon>Suessiales</taxon>
        <taxon>Symbiodiniaceae</taxon>
        <taxon>Effrenium</taxon>
    </lineage>
</organism>
<dbReference type="PANTHER" id="PTHR48207">
    <property type="entry name" value="SUCCINATE--HYDROXYMETHYLGLUTARATE COA-TRANSFERASE"/>
    <property type="match status" value="1"/>
</dbReference>
<evidence type="ECO:0000313" key="6">
    <source>
        <dbReference type="Proteomes" id="UP001178507"/>
    </source>
</evidence>